<evidence type="ECO:0000256" key="5">
    <source>
        <dbReference type="ARBA" id="ARBA00022485"/>
    </source>
</evidence>
<keyword evidence="4 12" id="KW-0813">Transport</keyword>
<evidence type="ECO:0000256" key="10">
    <source>
        <dbReference type="ARBA" id="ARBA00023014"/>
    </source>
</evidence>
<reference evidence="15" key="1">
    <citation type="submission" date="2016-11" db="EMBL/GenBank/DDBJ databases">
        <title>Actinomyces gypaetusis sp. nov. isolated from Gypaetus barbatus in Qinghai Tibet Plateau China.</title>
        <authorList>
            <person name="Meng X."/>
        </authorList>
    </citation>
    <scope>NUCLEOTIDE SEQUENCE [LARGE SCALE GENOMIC DNA]</scope>
    <source>
        <strain evidence="15">DSM 15383</strain>
    </source>
</reference>
<dbReference type="GO" id="GO:0046872">
    <property type="term" value="F:metal ion binding"/>
    <property type="evidence" value="ECO:0007669"/>
    <property type="project" value="UniProtKB-UniRule"/>
</dbReference>
<dbReference type="InterPro" id="IPR050294">
    <property type="entry name" value="RnfB_subfamily"/>
</dbReference>
<comment type="cofactor">
    <cofactor evidence="1 12">
        <name>[4Fe-4S] cluster</name>
        <dbReference type="ChEBI" id="CHEBI:49883"/>
    </cofactor>
</comment>
<dbReference type="GO" id="GO:0051539">
    <property type="term" value="F:4 iron, 4 sulfur cluster binding"/>
    <property type="evidence" value="ECO:0007669"/>
    <property type="project" value="UniProtKB-UniRule"/>
</dbReference>
<sequence>MTYVIAQPCVDVKDRACVAECPVDCIYEGERTLYIHPDECVDCGACEPVCPTIAIFYEDDVPDKWEDYTRANAEFFSEIGSPGGASMTGVLDFDDPMIAALPPQNQDWKDENNYQ</sequence>
<dbReference type="Proteomes" id="UP000186465">
    <property type="component" value="Unassembled WGS sequence"/>
</dbReference>
<evidence type="ECO:0000256" key="1">
    <source>
        <dbReference type="ARBA" id="ARBA00001966"/>
    </source>
</evidence>
<dbReference type="AlphaFoldDB" id="A0A1Q5PRP3"/>
<keyword evidence="6 12" id="KW-0479">Metal-binding</keyword>
<name>A0A1Q5PRP3_9ACTO</name>
<evidence type="ECO:0000256" key="12">
    <source>
        <dbReference type="RuleBase" id="RU365098"/>
    </source>
</evidence>
<evidence type="ECO:0000256" key="7">
    <source>
        <dbReference type="ARBA" id="ARBA00022737"/>
    </source>
</evidence>
<evidence type="ECO:0000256" key="6">
    <source>
        <dbReference type="ARBA" id="ARBA00022723"/>
    </source>
</evidence>
<accession>A0A1Q5PRP3</accession>
<evidence type="ECO:0000256" key="4">
    <source>
        <dbReference type="ARBA" id="ARBA00022448"/>
    </source>
</evidence>
<feature type="domain" description="4Fe-4S ferredoxin-type" evidence="13">
    <location>
        <begin position="31"/>
        <end position="60"/>
    </location>
</feature>
<dbReference type="PROSITE" id="PS00198">
    <property type="entry name" value="4FE4S_FER_1"/>
    <property type="match status" value="1"/>
</dbReference>
<dbReference type="Pfam" id="PF00037">
    <property type="entry name" value="Fer4"/>
    <property type="match status" value="1"/>
</dbReference>
<dbReference type="NCBIfam" id="NF045480">
    <property type="entry name" value="FdxA_Actino"/>
    <property type="match status" value="1"/>
</dbReference>
<dbReference type="InterPro" id="IPR017900">
    <property type="entry name" value="4Fe4S_Fe_S_CS"/>
</dbReference>
<dbReference type="InterPro" id="IPR054830">
    <property type="entry name" value="FdxA_Actino"/>
</dbReference>
<gene>
    <name evidence="14" type="ORF">BM477_02290</name>
</gene>
<dbReference type="PRINTS" id="PR00354">
    <property type="entry name" value="7FE8SFRDOXIN"/>
</dbReference>
<evidence type="ECO:0000259" key="13">
    <source>
        <dbReference type="PROSITE" id="PS51379"/>
    </source>
</evidence>
<comment type="caution">
    <text evidence="14">The sequence shown here is derived from an EMBL/GenBank/DDBJ whole genome shotgun (WGS) entry which is preliminary data.</text>
</comment>
<evidence type="ECO:0000256" key="8">
    <source>
        <dbReference type="ARBA" id="ARBA00022982"/>
    </source>
</evidence>
<keyword evidence="10 12" id="KW-0411">Iron-sulfur</keyword>
<comment type="function">
    <text evidence="2 12">Ferredoxins are iron-sulfur proteins that transfer electrons in a wide variety of metabolic reactions.</text>
</comment>
<dbReference type="EMBL" id="MPDM01000002">
    <property type="protein sequence ID" value="OKL50241.1"/>
    <property type="molecule type" value="Genomic_DNA"/>
</dbReference>
<dbReference type="STRING" id="156892.BM477_02290"/>
<keyword evidence="8 12" id="KW-0249">Electron transport</keyword>
<organism evidence="14 15">
    <name type="scientific">Boudabousia marimammalium</name>
    <dbReference type="NCBI Taxonomy" id="156892"/>
    <lineage>
        <taxon>Bacteria</taxon>
        <taxon>Bacillati</taxon>
        <taxon>Actinomycetota</taxon>
        <taxon>Actinomycetes</taxon>
        <taxon>Actinomycetales</taxon>
        <taxon>Actinomycetaceae</taxon>
        <taxon>Boudabousia</taxon>
    </lineage>
</organism>
<dbReference type="GO" id="GO:0009055">
    <property type="term" value="F:electron transfer activity"/>
    <property type="evidence" value="ECO:0007669"/>
    <property type="project" value="UniProtKB-UniRule"/>
</dbReference>
<evidence type="ECO:0000256" key="9">
    <source>
        <dbReference type="ARBA" id="ARBA00023004"/>
    </source>
</evidence>
<comment type="cofactor">
    <cofactor evidence="12">
        <name>[3Fe-4S] cluster</name>
        <dbReference type="ChEBI" id="CHEBI:21137"/>
    </cofactor>
    <text evidence="12">Binds 1 [3Fe-4S] cluster.</text>
</comment>
<dbReference type="PANTHER" id="PTHR42859">
    <property type="entry name" value="OXIDOREDUCTASE"/>
    <property type="match status" value="1"/>
</dbReference>
<dbReference type="PANTHER" id="PTHR42859:SF2">
    <property type="entry name" value="FERREDOXIN"/>
    <property type="match status" value="1"/>
</dbReference>
<evidence type="ECO:0000313" key="14">
    <source>
        <dbReference type="EMBL" id="OKL50241.1"/>
    </source>
</evidence>
<keyword evidence="5 12" id="KW-0004">4Fe-4S</keyword>
<evidence type="ECO:0000313" key="15">
    <source>
        <dbReference type="Proteomes" id="UP000186465"/>
    </source>
</evidence>
<dbReference type="RefSeq" id="WP_075361066.1">
    <property type="nucleotide sequence ID" value="NZ_MPDM01000002.1"/>
</dbReference>
<dbReference type="PROSITE" id="PS51379">
    <property type="entry name" value="4FE4S_FER_2"/>
    <property type="match status" value="1"/>
</dbReference>
<proteinExistence type="predicted"/>
<keyword evidence="9 12" id="KW-0408">Iron</keyword>
<evidence type="ECO:0000256" key="11">
    <source>
        <dbReference type="ARBA" id="ARBA00023291"/>
    </source>
</evidence>
<keyword evidence="15" id="KW-1185">Reference proteome</keyword>
<evidence type="ECO:0000256" key="3">
    <source>
        <dbReference type="ARBA" id="ARBA00013529"/>
    </source>
</evidence>
<dbReference type="SUPFAM" id="SSF54862">
    <property type="entry name" value="4Fe-4S ferredoxins"/>
    <property type="match status" value="1"/>
</dbReference>
<dbReference type="OrthoDB" id="9803397at2"/>
<dbReference type="GO" id="GO:0051538">
    <property type="term" value="F:3 iron, 4 sulfur cluster binding"/>
    <property type="evidence" value="ECO:0007669"/>
    <property type="project" value="UniProtKB-UniRule"/>
</dbReference>
<dbReference type="Gene3D" id="3.30.70.20">
    <property type="match status" value="1"/>
</dbReference>
<evidence type="ECO:0000256" key="2">
    <source>
        <dbReference type="ARBA" id="ARBA00003532"/>
    </source>
</evidence>
<dbReference type="InterPro" id="IPR017896">
    <property type="entry name" value="4Fe4S_Fe-S-bd"/>
</dbReference>
<keyword evidence="7" id="KW-0677">Repeat</keyword>
<keyword evidence="11 12" id="KW-0003">3Fe-4S</keyword>
<protein>
    <recommendedName>
        <fullName evidence="3 12">Ferredoxin</fullName>
    </recommendedName>
</protein>
<dbReference type="InterPro" id="IPR000813">
    <property type="entry name" value="7Fe_ferredoxin"/>
</dbReference>